<feature type="compositionally biased region" description="Low complexity" evidence="1">
    <location>
        <begin position="145"/>
        <end position="159"/>
    </location>
</feature>
<evidence type="ECO:0000313" key="2">
    <source>
        <dbReference type="EMBL" id="KFA92899.1"/>
    </source>
</evidence>
<evidence type="ECO:0000313" key="3">
    <source>
        <dbReference type="Proteomes" id="UP000028547"/>
    </source>
</evidence>
<gene>
    <name evidence="2" type="ORF">Q664_12280</name>
</gene>
<proteinExistence type="predicted"/>
<reference evidence="2 3" key="1">
    <citation type="submission" date="2014-07" db="EMBL/GenBank/DDBJ databases">
        <title>Draft Genome Sequence of Gephyronic Acid Producer, Cystobacter violaceus Strain Cb vi76.</title>
        <authorList>
            <person name="Stevens D.C."/>
            <person name="Young J."/>
            <person name="Carmichael R."/>
            <person name="Tan J."/>
            <person name="Taylor R.E."/>
        </authorList>
    </citation>
    <scope>NUCLEOTIDE SEQUENCE [LARGE SCALE GENOMIC DNA]</scope>
    <source>
        <strain evidence="2 3">Cb vi76</strain>
    </source>
</reference>
<dbReference type="EMBL" id="JPMI01000076">
    <property type="protein sequence ID" value="KFA92899.1"/>
    <property type="molecule type" value="Genomic_DNA"/>
</dbReference>
<feature type="region of interest" description="Disordered" evidence="1">
    <location>
        <begin position="121"/>
        <end position="170"/>
    </location>
</feature>
<organism evidence="2 3">
    <name type="scientific">Archangium violaceum Cb vi76</name>
    <dbReference type="NCBI Taxonomy" id="1406225"/>
    <lineage>
        <taxon>Bacteria</taxon>
        <taxon>Pseudomonadati</taxon>
        <taxon>Myxococcota</taxon>
        <taxon>Myxococcia</taxon>
        <taxon>Myxococcales</taxon>
        <taxon>Cystobacterineae</taxon>
        <taxon>Archangiaceae</taxon>
        <taxon>Archangium</taxon>
    </lineage>
</organism>
<comment type="caution">
    <text evidence="2">The sequence shown here is derived from an EMBL/GenBank/DDBJ whole genome shotgun (WGS) entry which is preliminary data.</text>
</comment>
<evidence type="ECO:0000256" key="1">
    <source>
        <dbReference type="SAM" id="MobiDB-lite"/>
    </source>
</evidence>
<protein>
    <submittedName>
        <fullName evidence="2">Uncharacterized protein</fullName>
    </submittedName>
</protein>
<accession>A0A084SWR4</accession>
<dbReference type="AlphaFoldDB" id="A0A084SWR4"/>
<sequence>MEVQDIQYDGFKISARILVSPEGGSLRLDRRLIPSVDVSIGLFADCERGTVPSIHTERFFPPQNRAENLMVLEPGYWYGTTVHFMPFDDHFTGIGPECVEATLRLHAFDGGVVVRERIRAVRPPSPDGGARKDGWPEIDWDALLDGGTQEDGGTQDTPDAGSLAIPPGSR</sequence>
<dbReference type="Proteomes" id="UP000028547">
    <property type="component" value="Unassembled WGS sequence"/>
</dbReference>
<name>A0A084SWR4_9BACT</name>